<dbReference type="InterPro" id="IPR036264">
    <property type="entry name" value="Bact_exopeptidase_dim_dom"/>
</dbReference>
<dbReference type="Pfam" id="PF07687">
    <property type="entry name" value="M20_dimer"/>
    <property type="match status" value="1"/>
</dbReference>
<dbReference type="NCBIfam" id="TIGR01891">
    <property type="entry name" value="amidohydrolases"/>
    <property type="match status" value="1"/>
</dbReference>
<keyword evidence="1" id="KW-0378">Hydrolase</keyword>
<dbReference type="CDD" id="cd05666">
    <property type="entry name" value="M20_Acy1-like"/>
    <property type="match status" value="1"/>
</dbReference>
<keyword evidence="4" id="KW-1185">Reference proteome</keyword>
<dbReference type="PANTHER" id="PTHR11014">
    <property type="entry name" value="PEPTIDASE M20 FAMILY MEMBER"/>
    <property type="match status" value="1"/>
</dbReference>
<dbReference type="Proteomes" id="UP001305521">
    <property type="component" value="Chromosome"/>
</dbReference>
<dbReference type="PANTHER" id="PTHR11014:SF63">
    <property type="entry name" value="METALLOPEPTIDASE, PUTATIVE (AFU_ORTHOLOGUE AFUA_6G09600)-RELATED"/>
    <property type="match status" value="1"/>
</dbReference>
<dbReference type="Pfam" id="PF01546">
    <property type="entry name" value="Peptidase_M20"/>
    <property type="match status" value="1"/>
</dbReference>
<gene>
    <name evidence="3" type="ORF">R9Z33_10925</name>
</gene>
<name>A0ABZ0PNS1_9PROT</name>
<evidence type="ECO:0000256" key="1">
    <source>
        <dbReference type="ARBA" id="ARBA00022801"/>
    </source>
</evidence>
<dbReference type="InterPro" id="IPR017439">
    <property type="entry name" value="Amidohydrolase"/>
</dbReference>
<dbReference type="RefSeq" id="WP_318651327.1">
    <property type="nucleotide sequence ID" value="NZ_CP137852.1"/>
</dbReference>
<dbReference type="SUPFAM" id="SSF53187">
    <property type="entry name" value="Zn-dependent exopeptidases"/>
    <property type="match status" value="1"/>
</dbReference>
<organism evidence="3 4">
    <name type="scientific">Sediminicoccus rosea</name>
    <dbReference type="NCBI Taxonomy" id="1225128"/>
    <lineage>
        <taxon>Bacteria</taxon>
        <taxon>Pseudomonadati</taxon>
        <taxon>Pseudomonadota</taxon>
        <taxon>Alphaproteobacteria</taxon>
        <taxon>Acetobacterales</taxon>
        <taxon>Roseomonadaceae</taxon>
        <taxon>Sediminicoccus</taxon>
    </lineage>
</organism>
<dbReference type="PIRSF" id="PIRSF005962">
    <property type="entry name" value="Pept_M20D_amidohydro"/>
    <property type="match status" value="1"/>
</dbReference>
<dbReference type="InterPro" id="IPR011650">
    <property type="entry name" value="Peptidase_M20_dimer"/>
</dbReference>
<dbReference type="InterPro" id="IPR002933">
    <property type="entry name" value="Peptidase_M20"/>
</dbReference>
<accession>A0ABZ0PNS1</accession>
<evidence type="ECO:0000259" key="2">
    <source>
        <dbReference type="Pfam" id="PF07687"/>
    </source>
</evidence>
<feature type="domain" description="Peptidase M20 dimerisation" evidence="2">
    <location>
        <begin position="187"/>
        <end position="265"/>
    </location>
</feature>
<evidence type="ECO:0000313" key="4">
    <source>
        <dbReference type="Proteomes" id="UP001305521"/>
    </source>
</evidence>
<reference evidence="3 4" key="1">
    <citation type="submission" date="2023-11" db="EMBL/GenBank/DDBJ databases">
        <title>Arctic aerobic anoxygenic photoheterotroph Sediminicoccus rosea KRV36 adapts its photosynthesis to long days of polar summer.</title>
        <authorList>
            <person name="Tomasch J."/>
            <person name="Kopejtka K."/>
            <person name="Bily T."/>
            <person name="Gardiner A.T."/>
            <person name="Gardian Z."/>
            <person name="Shivaramu S."/>
            <person name="Koblizek M."/>
            <person name="Engelhardt F."/>
            <person name="Kaftan D."/>
        </authorList>
    </citation>
    <scope>NUCLEOTIDE SEQUENCE [LARGE SCALE GENOMIC DNA]</scope>
    <source>
        <strain evidence="3 4">R-30</strain>
    </source>
</reference>
<proteinExistence type="predicted"/>
<dbReference type="SUPFAM" id="SSF55031">
    <property type="entry name" value="Bacterial exopeptidase dimerisation domain"/>
    <property type="match status" value="1"/>
</dbReference>
<dbReference type="Gene3D" id="3.40.630.10">
    <property type="entry name" value="Zn peptidases"/>
    <property type="match status" value="1"/>
</dbReference>
<dbReference type="Gene3D" id="3.30.70.360">
    <property type="match status" value="1"/>
</dbReference>
<sequence length="392" mass="42020">MPIINRIAEFHPEMTEWRRDFHMHPELGFEEHRTAAIVADKLREFGCDEVVTGIAKTGVVGVIHGRNGKTGRAIGLRADMDALPIEEATGLPHASTIPGKMHACGHDGHTTMLLGAAKYLAETRNFDGTIYVVFQPAEENLAGGGVMVQEGLFERFPMERIFGLHNWPAMPEGTFAWREGPVMAAVANLEVTITGQGAHGALPFQGNDPIVIAAAIVQALQTIVARNLDAADAGVITIGHISGGHTYNVIPETVRMLGTARWFLPEVGDLLEAKFKSLVTGIAASFGATATAEFLRAYPATVNEAESTQLAKRAALAVAGEARVAHMPKPTMGAEDFAFMLNAKPGAYLMLGGAKTGKEASVHHPLYDFNDDLLPIGASYWVTLAEQLLPRG</sequence>
<protein>
    <submittedName>
        <fullName evidence="3">M20 aminoacylase family protein</fullName>
    </submittedName>
</protein>
<dbReference type="EMBL" id="CP137852">
    <property type="protein sequence ID" value="WPB87374.1"/>
    <property type="molecule type" value="Genomic_DNA"/>
</dbReference>
<evidence type="ECO:0000313" key="3">
    <source>
        <dbReference type="EMBL" id="WPB87374.1"/>
    </source>
</evidence>